<dbReference type="Gene3D" id="3.30.420.240">
    <property type="match status" value="1"/>
</dbReference>
<comment type="caution">
    <text evidence="3">The sequence shown here is derived from an EMBL/GenBank/DDBJ whole genome shotgun (WGS) entry which is preliminary data.</text>
</comment>
<gene>
    <name evidence="3" type="ORF">GCM10007925_17170</name>
</gene>
<evidence type="ECO:0000259" key="2">
    <source>
        <dbReference type="Pfam" id="PF17289"/>
    </source>
</evidence>
<feature type="domain" description="Terminase large subunit gp17-like C-terminal" evidence="2">
    <location>
        <begin position="9"/>
        <end position="163"/>
    </location>
</feature>
<evidence type="ECO:0000313" key="3">
    <source>
        <dbReference type="EMBL" id="GLR48004.1"/>
    </source>
</evidence>
<keyword evidence="1" id="KW-1188">Viral release from host cell</keyword>
<accession>A0ABQ5Z7S6</accession>
<dbReference type="EMBL" id="BSOO01000016">
    <property type="protein sequence ID" value="GLR48004.1"/>
    <property type="molecule type" value="Genomic_DNA"/>
</dbReference>
<protein>
    <recommendedName>
        <fullName evidence="2">Terminase large subunit gp17-like C-terminal domain-containing protein</fullName>
    </recommendedName>
</protein>
<organism evidence="3 4">
    <name type="scientific">Sphingomonas astaxanthinifaciens DSM 22298</name>
    <dbReference type="NCBI Taxonomy" id="1123267"/>
    <lineage>
        <taxon>Bacteria</taxon>
        <taxon>Pseudomonadati</taxon>
        <taxon>Pseudomonadota</taxon>
        <taxon>Alphaproteobacteria</taxon>
        <taxon>Sphingomonadales</taxon>
        <taxon>Sphingomonadaceae</taxon>
        <taxon>Sphingomonas</taxon>
    </lineage>
</organism>
<evidence type="ECO:0000256" key="1">
    <source>
        <dbReference type="ARBA" id="ARBA00022612"/>
    </source>
</evidence>
<dbReference type="RefSeq" id="WP_051676529.1">
    <property type="nucleotide sequence ID" value="NZ_BSOO01000016.1"/>
</dbReference>
<proteinExistence type="predicted"/>
<dbReference type="Proteomes" id="UP001156703">
    <property type="component" value="Unassembled WGS sequence"/>
</dbReference>
<reference evidence="4" key="1">
    <citation type="journal article" date="2019" name="Int. J. Syst. Evol. Microbiol.">
        <title>The Global Catalogue of Microorganisms (GCM) 10K type strain sequencing project: providing services to taxonomists for standard genome sequencing and annotation.</title>
        <authorList>
            <consortium name="The Broad Institute Genomics Platform"/>
            <consortium name="The Broad Institute Genome Sequencing Center for Infectious Disease"/>
            <person name="Wu L."/>
            <person name="Ma J."/>
        </authorList>
    </citation>
    <scope>NUCLEOTIDE SEQUENCE [LARGE SCALE GENOMIC DNA]</scope>
    <source>
        <strain evidence="4">NBRC 102146</strain>
    </source>
</reference>
<keyword evidence="4" id="KW-1185">Reference proteome</keyword>
<evidence type="ECO:0000313" key="4">
    <source>
        <dbReference type="Proteomes" id="UP001156703"/>
    </source>
</evidence>
<name>A0ABQ5Z7S6_9SPHN</name>
<dbReference type="InterPro" id="IPR035421">
    <property type="entry name" value="Terminase_6C"/>
</dbReference>
<sequence length="178" mass="18872">MPDLEGIAIGVDPPARDGTCGIVACGRDNEGIFHVMTDHSITASSPTIWAGRVADAARSHQQSLSDGRSVFVVAEGNQGGYMVRDVILKNHGEDLNVGLVHAHVTKAARAEPIAILFERGKVRLHGSFPDLERQLCGLIAGGGYEGPGSSPDRADAMVWALTKLSAPVAWTGPRIRRT</sequence>
<dbReference type="Pfam" id="PF17289">
    <property type="entry name" value="Terminase_6C"/>
    <property type="match status" value="1"/>
</dbReference>